<gene>
    <name evidence="1" type="ORF">GCM10008967_11000</name>
</gene>
<evidence type="ECO:0000313" key="2">
    <source>
        <dbReference type="Proteomes" id="UP001500782"/>
    </source>
</evidence>
<organism evidence="1 2">
    <name type="scientific">Bacillus carboniphilus</name>
    <dbReference type="NCBI Taxonomy" id="86663"/>
    <lineage>
        <taxon>Bacteria</taxon>
        <taxon>Bacillati</taxon>
        <taxon>Bacillota</taxon>
        <taxon>Bacilli</taxon>
        <taxon>Bacillales</taxon>
        <taxon>Bacillaceae</taxon>
        <taxon>Bacillus</taxon>
    </lineage>
</organism>
<dbReference type="RefSeq" id="WP_343797075.1">
    <property type="nucleotide sequence ID" value="NZ_BAAADJ010000011.1"/>
</dbReference>
<accession>A0ABN0W136</accession>
<proteinExistence type="predicted"/>
<dbReference type="Proteomes" id="UP001500782">
    <property type="component" value="Unassembled WGS sequence"/>
</dbReference>
<dbReference type="EMBL" id="BAAADJ010000011">
    <property type="protein sequence ID" value="GAA0322311.1"/>
    <property type="molecule type" value="Genomic_DNA"/>
</dbReference>
<protein>
    <submittedName>
        <fullName evidence="1">Uncharacterized protein</fullName>
    </submittedName>
</protein>
<name>A0ABN0W136_9BACI</name>
<keyword evidence="2" id="KW-1185">Reference proteome</keyword>
<comment type="caution">
    <text evidence="1">The sequence shown here is derived from an EMBL/GenBank/DDBJ whole genome shotgun (WGS) entry which is preliminary data.</text>
</comment>
<sequence>MVKSWENQFWKYCLTGDVQKAYKLLENNKELTEEWEDLKEQMYSRFYEGVNPITSVSSRLQPILNSFYTYYRDVLLKRKGHEEAESNLIENLSQEIGFMQQDKVELSSTIQKMFEEEGFHFLGGKTEPFYGPYIWRESEEKVYEVDLPLGKQTLKVVFMHDFIMRSWLDFATCGRKGAGGWAKEDGLYCVYSIYRDILESPKFQISYLKHEAQHVDDFERFPNLKNHELEYRAKLVEIMYEDSSRVIQQVLHEADSNPEFPHNFASYLIKEEFEKRLGESTPTGFPFADMETIKKIAEKIYMEHTEHLIERGAGNS</sequence>
<evidence type="ECO:0000313" key="1">
    <source>
        <dbReference type="EMBL" id="GAA0322311.1"/>
    </source>
</evidence>
<reference evidence="1 2" key="1">
    <citation type="journal article" date="2019" name="Int. J. Syst. Evol. Microbiol.">
        <title>The Global Catalogue of Microorganisms (GCM) 10K type strain sequencing project: providing services to taxonomists for standard genome sequencing and annotation.</title>
        <authorList>
            <consortium name="The Broad Institute Genomics Platform"/>
            <consortium name="The Broad Institute Genome Sequencing Center for Infectious Disease"/>
            <person name="Wu L."/>
            <person name="Ma J."/>
        </authorList>
    </citation>
    <scope>NUCLEOTIDE SEQUENCE [LARGE SCALE GENOMIC DNA]</scope>
    <source>
        <strain evidence="1 2">JCM 9731</strain>
    </source>
</reference>